<dbReference type="Pfam" id="PF04717">
    <property type="entry name" value="Phage_base_V"/>
    <property type="match status" value="1"/>
</dbReference>
<feature type="domain" description="Gp5/Type VI secretion system Vgr protein OB-fold" evidence="1">
    <location>
        <begin position="13"/>
        <end position="87"/>
    </location>
</feature>
<dbReference type="SUPFAM" id="SSF69255">
    <property type="entry name" value="gp5 N-terminal domain-like"/>
    <property type="match status" value="1"/>
</dbReference>
<dbReference type="Proteomes" id="UP000253782">
    <property type="component" value="Unassembled WGS sequence"/>
</dbReference>
<evidence type="ECO:0000313" key="2">
    <source>
        <dbReference type="EMBL" id="RDD82151.1"/>
    </source>
</evidence>
<dbReference type="InterPro" id="IPR006531">
    <property type="entry name" value="Gp5/Vgr_OB"/>
</dbReference>
<evidence type="ECO:0000259" key="1">
    <source>
        <dbReference type="Pfam" id="PF04717"/>
    </source>
</evidence>
<dbReference type="InterPro" id="IPR037026">
    <property type="entry name" value="Vgr_OB-fold_dom_sf"/>
</dbReference>
<reference evidence="2 3" key="1">
    <citation type="submission" date="2018-07" db="EMBL/GenBank/DDBJ databases">
        <title>Dyella tabacisoli L4-6T, whole genome shotgun sequence.</title>
        <authorList>
            <person name="Zhou X.-K."/>
            <person name="Li W.-J."/>
            <person name="Duan Y.-Q."/>
        </authorList>
    </citation>
    <scope>NUCLEOTIDE SEQUENCE [LARGE SCALE GENOMIC DNA]</scope>
    <source>
        <strain evidence="2 3">L4-6</strain>
    </source>
</reference>
<dbReference type="EMBL" id="QQAH01000007">
    <property type="protein sequence ID" value="RDD82151.1"/>
    <property type="molecule type" value="Genomic_DNA"/>
</dbReference>
<proteinExistence type="predicted"/>
<evidence type="ECO:0000313" key="3">
    <source>
        <dbReference type="Proteomes" id="UP000253782"/>
    </source>
</evidence>
<comment type="caution">
    <text evidence="2">The sequence shown here is derived from an EMBL/GenBank/DDBJ whole genome shotgun (WGS) entry which is preliminary data.</text>
</comment>
<keyword evidence="3" id="KW-1185">Reference proteome</keyword>
<dbReference type="Gene3D" id="2.40.50.230">
    <property type="entry name" value="Gp5 N-terminal domain"/>
    <property type="match status" value="1"/>
</dbReference>
<accession>A0A369UNP0</accession>
<dbReference type="OrthoDB" id="9762420at2"/>
<sequence length="173" mass="17985">MTALGSGRYYGKYRGTVLNNIDPMQIGRIMALVPDVSSFLPSSWAMPCMPWGGIQTGVFCVPIIGAGVWIEFEQGDPDYPIWSGCYWGSAAEVPAAALLSPPPVPAITMQTPLQNSLSISDLPGPTGGIMIKSMTGATITVNETGIIIQNGQGASISMVGPSVTINAGALVVI</sequence>
<name>A0A369UNP0_9GAMM</name>
<protein>
    <submittedName>
        <fullName evidence="2">Baseplate assembly protein</fullName>
    </submittedName>
</protein>
<dbReference type="AlphaFoldDB" id="A0A369UNP0"/>
<gene>
    <name evidence="2" type="ORF">DVJ77_08650</name>
</gene>
<organism evidence="2 3">
    <name type="scientific">Dyella tabacisoli</name>
    <dbReference type="NCBI Taxonomy" id="2282381"/>
    <lineage>
        <taxon>Bacteria</taxon>
        <taxon>Pseudomonadati</taxon>
        <taxon>Pseudomonadota</taxon>
        <taxon>Gammaproteobacteria</taxon>
        <taxon>Lysobacterales</taxon>
        <taxon>Rhodanobacteraceae</taxon>
        <taxon>Dyella</taxon>
    </lineage>
</organism>